<gene>
    <name evidence="9" type="ORF">ASPVEDRAFT_25337</name>
</gene>
<feature type="region of interest" description="Disordered" evidence="8">
    <location>
        <begin position="220"/>
        <end position="239"/>
    </location>
</feature>
<dbReference type="PANTHER" id="PTHR22934:SF25">
    <property type="entry name" value="DEVELOPMENTAL REGULATORY PROTEIN WETA"/>
    <property type="match status" value="1"/>
</dbReference>
<dbReference type="AlphaFoldDB" id="A0A1L9PAG8"/>
<evidence type="ECO:0000256" key="7">
    <source>
        <dbReference type="ARBA" id="ARBA00023321"/>
    </source>
</evidence>
<keyword evidence="7" id="KW-0183">Conidiation</keyword>
<feature type="compositionally biased region" description="Low complexity" evidence="8">
    <location>
        <begin position="116"/>
        <end position="125"/>
    </location>
</feature>
<feature type="compositionally biased region" description="Polar residues" evidence="8">
    <location>
        <begin position="162"/>
        <end position="175"/>
    </location>
</feature>
<reference evidence="10" key="1">
    <citation type="journal article" date="2017" name="Genome Biol.">
        <title>Comparative genomics reveals high biological diversity and specific adaptations in the industrially and medically important fungal genus Aspergillus.</title>
        <authorList>
            <person name="de Vries R.P."/>
            <person name="Riley R."/>
            <person name="Wiebenga A."/>
            <person name="Aguilar-Osorio G."/>
            <person name="Amillis S."/>
            <person name="Uchima C.A."/>
            <person name="Anderluh G."/>
            <person name="Asadollahi M."/>
            <person name="Askin M."/>
            <person name="Barry K."/>
            <person name="Battaglia E."/>
            <person name="Bayram O."/>
            <person name="Benocci T."/>
            <person name="Braus-Stromeyer S.A."/>
            <person name="Caldana C."/>
            <person name="Canovas D."/>
            <person name="Cerqueira G.C."/>
            <person name="Chen F."/>
            <person name="Chen W."/>
            <person name="Choi C."/>
            <person name="Clum A."/>
            <person name="Dos Santos R.A."/>
            <person name="Damasio A.R."/>
            <person name="Diallinas G."/>
            <person name="Emri T."/>
            <person name="Fekete E."/>
            <person name="Flipphi M."/>
            <person name="Freyberg S."/>
            <person name="Gallo A."/>
            <person name="Gournas C."/>
            <person name="Habgood R."/>
            <person name="Hainaut M."/>
            <person name="Harispe M.L."/>
            <person name="Henrissat B."/>
            <person name="Hilden K.S."/>
            <person name="Hope R."/>
            <person name="Hossain A."/>
            <person name="Karabika E."/>
            <person name="Karaffa L."/>
            <person name="Karanyi Z."/>
            <person name="Krasevec N."/>
            <person name="Kuo A."/>
            <person name="Kusch H."/>
            <person name="LaButti K."/>
            <person name="Lagendijk E.L."/>
            <person name="Lapidus A."/>
            <person name="Levasseur A."/>
            <person name="Lindquist E."/>
            <person name="Lipzen A."/>
            <person name="Logrieco A.F."/>
            <person name="MacCabe A."/>
            <person name="Maekelae M.R."/>
            <person name="Malavazi I."/>
            <person name="Melin P."/>
            <person name="Meyer V."/>
            <person name="Mielnichuk N."/>
            <person name="Miskei M."/>
            <person name="Molnar A.P."/>
            <person name="Mule G."/>
            <person name="Ngan C.Y."/>
            <person name="Orejas M."/>
            <person name="Orosz E."/>
            <person name="Ouedraogo J.P."/>
            <person name="Overkamp K.M."/>
            <person name="Park H.-S."/>
            <person name="Perrone G."/>
            <person name="Piumi F."/>
            <person name="Punt P.J."/>
            <person name="Ram A.F."/>
            <person name="Ramon A."/>
            <person name="Rauscher S."/>
            <person name="Record E."/>
            <person name="Riano-Pachon D.M."/>
            <person name="Robert V."/>
            <person name="Roehrig J."/>
            <person name="Ruller R."/>
            <person name="Salamov A."/>
            <person name="Salih N.S."/>
            <person name="Samson R.A."/>
            <person name="Sandor E."/>
            <person name="Sanguinetti M."/>
            <person name="Schuetze T."/>
            <person name="Sepcic K."/>
            <person name="Shelest E."/>
            <person name="Sherlock G."/>
            <person name="Sophianopoulou V."/>
            <person name="Squina F.M."/>
            <person name="Sun H."/>
            <person name="Susca A."/>
            <person name="Todd R.B."/>
            <person name="Tsang A."/>
            <person name="Unkles S.E."/>
            <person name="van de Wiele N."/>
            <person name="van Rossen-Uffink D."/>
            <person name="Oliveira J.V."/>
            <person name="Vesth T.C."/>
            <person name="Visser J."/>
            <person name="Yu J.-H."/>
            <person name="Zhou M."/>
            <person name="Andersen M.R."/>
            <person name="Archer D.B."/>
            <person name="Baker S.E."/>
            <person name="Benoit I."/>
            <person name="Brakhage A.A."/>
            <person name="Braus G.H."/>
            <person name="Fischer R."/>
            <person name="Frisvad J.C."/>
            <person name="Goldman G.H."/>
            <person name="Houbraken J."/>
            <person name="Oakley B."/>
            <person name="Pocsi I."/>
            <person name="Scazzocchio C."/>
            <person name="Seiboth B."/>
            <person name="vanKuyk P.A."/>
            <person name="Wortman J."/>
            <person name="Dyer P.S."/>
            <person name="Grigoriev I.V."/>
        </authorList>
    </citation>
    <scope>NUCLEOTIDE SEQUENCE [LARGE SCALE GENOMIC DNA]</scope>
    <source>
        <strain evidence="10">CBS 583.65</strain>
    </source>
</reference>
<dbReference type="GO" id="GO:0048315">
    <property type="term" value="P:conidium formation"/>
    <property type="evidence" value="ECO:0007669"/>
    <property type="project" value="UniProtKB-KW"/>
</dbReference>
<feature type="region of interest" description="Disordered" evidence="8">
    <location>
        <begin position="505"/>
        <end position="529"/>
    </location>
</feature>
<feature type="compositionally biased region" description="Polar residues" evidence="8">
    <location>
        <begin position="419"/>
        <end position="444"/>
    </location>
</feature>
<dbReference type="PANTHER" id="PTHR22934">
    <property type="entry name" value="PROTEIN ESC1/WETA-RELATED"/>
    <property type="match status" value="1"/>
</dbReference>
<feature type="region of interest" description="Disordered" evidence="8">
    <location>
        <begin position="248"/>
        <end position="308"/>
    </location>
</feature>
<evidence type="ECO:0000256" key="5">
    <source>
        <dbReference type="ARBA" id="ARBA00023159"/>
    </source>
</evidence>
<sequence length="553" mass="59941">MFAQPFDHSFNDLFSQYVNMDTSSTDANKDVPFPSEFDQLFPLDSFSTDCGDQSPIVSGTEHTHQSAQDWGKDLWSLSQNTGCSTDQDNLAFQNHTQEPGALDLNADVEAPSTGHPHTSVPRSTPSTPPATPGSKAKGGLVTPKTIRRHRDSHDRRGLLRKQSFSPSLMRSSLQKGSGRMNYPEGWTQKLQNFALRSSDECLPLSPPPSDILVQQENFSKHAPGQMNPPSEGFRGSTELPQQQFDSGYMTQSPAIPVPSPSANTLTGQQQRYLSQTNTSALTPSPPSASDFFSSPHSSDPQSMSSWNSDSLATSAFQFTPELQGNDPQTWWSPMHSEVAQRPTSYQQMIASPAPQRPIQASANHNDLLQGGLMIQMDPTSFDISSSFPSTTIPSTTAAHDNNSYSLDGHIPQKYVDSTSFTTPTIANPSRSPSVSPKTNSSPKSRNGMVMKNTPRRPHARKLSGQSPGPRTARAANSLSTSPKGNKSVAVSFVNFTANDSKKILTGVAPSGSSKTKARREQEARDRRRKLSEAALQAVRSAGGDVEALEAVFC</sequence>
<dbReference type="Proteomes" id="UP000184073">
    <property type="component" value="Unassembled WGS sequence"/>
</dbReference>
<comment type="similarity">
    <text evidence="1">Belongs to the wetA family.</text>
</comment>
<proteinExistence type="inferred from homology"/>
<dbReference type="EMBL" id="KV878126">
    <property type="protein sequence ID" value="OJI98462.1"/>
    <property type="molecule type" value="Genomic_DNA"/>
</dbReference>
<evidence type="ECO:0000256" key="6">
    <source>
        <dbReference type="ARBA" id="ARBA00023163"/>
    </source>
</evidence>
<evidence type="ECO:0000256" key="1">
    <source>
        <dbReference type="ARBA" id="ARBA00008881"/>
    </source>
</evidence>
<evidence type="ECO:0000313" key="9">
    <source>
        <dbReference type="EMBL" id="OJI98462.1"/>
    </source>
</evidence>
<feature type="compositionally biased region" description="Low complexity" evidence="8">
    <location>
        <begin position="278"/>
        <end position="305"/>
    </location>
</feature>
<feature type="compositionally biased region" description="Polar residues" evidence="8">
    <location>
        <begin position="260"/>
        <end position="277"/>
    </location>
</feature>
<protein>
    <recommendedName>
        <fullName evidence="2">Developmental regulatory protein wetA</fullName>
    </recommendedName>
</protein>
<feature type="region of interest" description="Disordered" evidence="8">
    <location>
        <begin position="419"/>
        <end position="485"/>
    </location>
</feature>
<accession>A0A1L9PAG8</accession>
<dbReference type="InterPro" id="IPR040112">
    <property type="entry name" value="WetA"/>
</dbReference>
<evidence type="ECO:0000313" key="10">
    <source>
        <dbReference type="Proteomes" id="UP000184073"/>
    </source>
</evidence>
<keyword evidence="10" id="KW-1185">Reference proteome</keyword>
<keyword evidence="6" id="KW-0804">Transcription</keyword>
<dbReference type="OrthoDB" id="2575228at2759"/>
<dbReference type="VEuPathDB" id="FungiDB:ASPVEDRAFT_25337"/>
<dbReference type="RefSeq" id="XP_040664225.1">
    <property type="nucleotide sequence ID" value="XM_040809764.1"/>
</dbReference>
<keyword evidence="5" id="KW-0010">Activator</keyword>
<keyword evidence="3" id="KW-0749">Sporulation</keyword>
<feature type="region of interest" description="Disordered" evidence="8">
    <location>
        <begin position="106"/>
        <end position="184"/>
    </location>
</feature>
<evidence type="ECO:0000256" key="3">
    <source>
        <dbReference type="ARBA" id="ARBA00022969"/>
    </source>
</evidence>
<feature type="compositionally biased region" description="Polar residues" evidence="8">
    <location>
        <begin position="463"/>
        <end position="484"/>
    </location>
</feature>
<name>A0A1L9PAG8_ASPVE</name>
<dbReference type="GeneID" id="63725275"/>
<dbReference type="GO" id="GO:0030435">
    <property type="term" value="P:sporulation resulting in formation of a cellular spore"/>
    <property type="evidence" value="ECO:0007669"/>
    <property type="project" value="UniProtKB-KW"/>
</dbReference>
<evidence type="ECO:0000256" key="8">
    <source>
        <dbReference type="SAM" id="MobiDB-lite"/>
    </source>
</evidence>
<evidence type="ECO:0000256" key="2">
    <source>
        <dbReference type="ARBA" id="ARBA00015342"/>
    </source>
</evidence>
<keyword evidence="4" id="KW-0805">Transcription regulation</keyword>
<dbReference type="STRING" id="1036611.A0A1L9PAG8"/>
<evidence type="ECO:0000256" key="4">
    <source>
        <dbReference type="ARBA" id="ARBA00023015"/>
    </source>
</evidence>
<organism evidence="9 10">
    <name type="scientific">Aspergillus versicolor CBS 583.65</name>
    <dbReference type="NCBI Taxonomy" id="1036611"/>
    <lineage>
        <taxon>Eukaryota</taxon>
        <taxon>Fungi</taxon>
        <taxon>Dikarya</taxon>
        <taxon>Ascomycota</taxon>
        <taxon>Pezizomycotina</taxon>
        <taxon>Eurotiomycetes</taxon>
        <taxon>Eurotiomycetidae</taxon>
        <taxon>Eurotiales</taxon>
        <taxon>Aspergillaceae</taxon>
        <taxon>Aspergillus</taxon>
        <taxon>Aspergillus subgen. Nidulantes</taxon>
    </lineage>
</organism>